<evidence type="ECO:0000256" key="2">
    <source>
        <dbReference type="ARBA" id="ARBA00022737"/>
    </source>
</evidence>
<reference evidence="3" key="1">
    <citation type="submission" date="2018-10" db="EMBL/GenBank/DDBJ databases">
        <title>Hidden diversity of soil giant viruses.</title>
        <authorList>
            <person name="Schulz F."/>
            <person name="Alteio L."/>
            <person name="Goudeau D."/>
            <person name="Ryan E.M."/>
            <person name="Malmstrom R.R."/>
            <person name="Blanchard J."/>
            <person name="Woyke T."/>
        </authorList>
    </citation>
    <scope>NUCLEOTIDE SEQUENCE</scope>
    <source>
        <strain evidence="3">HYV1</strain>
    </source>
</reference>
<gene>
    <name evidence="3" type="ORF">Hyperionvirus30_16</name>
</gene>
<proteinExistence type="predicted"/>
<accession>A0A3G5ABN3</accession>
<dbReference type="InterPro" id="IPR052574">
    <property type="entry name" value="CDIRP"/>
</dbReference>
<evidence type="ECO:0000256" key="1">
    <source>
        <dbReference type="ARBA" id="ARBA00022614"/>
    </source>
</evidence>
<protein>
    <recommendedName>
        <fullName evidence="4">Leucine-rich repeat protein</fullName>
    </recommendedName>
</protein>
<dbReference type="PANTHER" id="PTHR47566">
    <property type="match status" value="1"/>
</dbReference>
<dbReference type="SUPFAM" id="SSF52058">
    <property type="entry name" value="L domain-like"/>
    <property type="match status" value="1"/>
</dbReference>
<dbReference type="InterPro" id="IPR032675">
    <property type="entry name" value="LRR_dom_sf"/>
</dbReference>
<dbReference type="GO" id="GO:0035591">
    <property type="term" value="F:signaling adaptor activity"/>
    <property type="evidence" value="ECO:0007669"/>
    <property type="project" value="TreeGrafter"/>
</dbReference>
<dbReference type="PANTHER" id="PTHR47566:SF1">
    <property type="entry name" value="PROTEIN NUD1"/>
    <property type="match status" value="1"/>
</dbReference>
<dbReference type="EMBL" id="MK072412">
    <property type="protein sequence ID" value="AYV84600.1"/>
    <property type="molecule type" value="Genomic_DNA"/>
</dbReference>
<name>A0A3G5ABN3_9VIRU</name>
<keyword evidence="1" id="KW-0433">Leucine-rich repeat</keyword>
<sequence length="352" mass="40504">MEEIWIKLGYVMEGDTKEITFYDEEVEIGHYNPSCLFLKCAGMNFDRVIFEVYPNLDVVFNKIKHFNCEFNNISELKCLPSSLETLVCSYNRIRRLEGLPGGLKVVVASNNRIGFVDVREVGSLVELDLSYNELGTLKEVLMPKKMMALNLSHNRFREVDFGEEGVEMEYLSMNSNEIEVVRGLPEGLVSLELFSNVLSEFELPKGLENTLVSLNLTDNFIVSLRGRFLRLENLWISDNCLRVIENRFDRLRVLYCSCNRIGRLDLAEGVRTVNCLGNDLNFFRVGKGMVRVWIPLERVVRVTPFGMFMEKVRNKYVECEKGDVEVIAARMIQRCWRRRRFGGGGGGIVVFI</sequence>
<dbReference type="Gene3D" id="3.80.10.10">
    <property type="entry name" value="Ribonuclease Inhibitor"/>
    <property type="match status" value="2"/>
</dbReference>
<organism evidence="3">
    <name type="scientific">Hyperionvirus sp</name>
    <dbReference type="NCBI Taxonomy" id="2487770"/>
    <lineage>
        <taxon>Viruses</taxon>
        <taxon>Varidnaviria</taxon>
        <taxon>Bamfordvirae</taxon>
        <taxon>Nucleocytoviricota</taxon>
        <taxon>Megaviricetes</taxon>
        <taxon>Imitervirales</taxon>
        <taxon>Mimiviridae</taxon>
        <taxon>Klosneuvirinae</taxon>
    </lineage>
</organism>
<keyword evidence="2" id="KW-0677">Repeat</keyword>
<evidence type="ECO:0008006" key="4">
    <source>
        <dbReference type="Google" id="ProtNLM"/>
    </source>
</evidence>
<evidence type="ECO:0000313" key="3">
    <source>
        <dbReference type="EMBL" id="AYV84600.1"/>
    </source>
</evidence>